<dbReference type="Pfam" id="PF13481">
    <property type="entry name" value="AAA_25"/>
    <property type="match status" value="1"/>
</dbReference>
<protein>
    <submittedName>
        <fullName evidence="4">Gp43, RepA like protein</fullName>
    </submittedName>
</protein>
<keyword evidence="5" id="KW-1185">Reference proteome</keyword>
<dbReference type="Proteomes" id="UP000001531">
    <property type="component" value="Segment"/>
</dbReference>
<dbReference type="SUPFAM" id="SSF52540">
    <property type="entry name" value="P-loop containing nucleoside triphosphate hydrolases"/>
    <property type="match status" value="1"/>
</dbReference>
<reference evidence="4 5" key="1">
    <citation type="journal article" date="1992" name="J. Gen. Microbiol.">
        <title>Characterization of bacteriophage BFK20 from Brevibacterium flavum.</title>
        <authorList>
            <person name="Koptides M."/>
            <person name="Barak I."/>
            <person name="Sisova M."/>
            <person name="Baloghova E."/>
            <person name="Ugorcakova J."/>
        </authorList>
    </citation>
    <scope>NUCLEOTIDE SEQUENCE [LARGE SCALE GENOMIC DNA]</scope>
</reference>
<evidence type="ECO:0000259" key="3">
    <source>
        <dbReference type="SMART" id="SM00943"/>
    </source>
</evidence>
<dbReference type="Gene3D" id="3.40.50.300">
    <property type="entry name" value="P-loop containing nucleotide triphosphate hydrolases"/>
    <property type="match status" value="1"/>
</dbReference>
<dbReference type="SMART" id="SM00382">
    <property type="entry name" value="AAA"/>
    <property type="match status" value="1"/>
</dbReference>
<dbReference type="SMART" id="SM00943">
    <property type="entry name" value="Prim-Pol"/>
    <property type="match status" value="1"/>
</dbReference>
<evidence type="ECO:0000313" key="5">
    <source>
        <dbReference type="Proteomes" id="UP000001531"/>
    </source>
</evidence>
<reference evidence="4 5" key="2">
    <citation type="journal article" date="1994" name="Acta Virol.">
        <title>Characterization and sequence analysis of the F2 promoter from corynephage BFK20.</title>
        <authorList>
            <person name="Koptides M."/>
            <person name="Ugorcakova J."/>
            <person name="Baloghova E."/>
            <person name="Bukovska G."/>
            <person name="Timko J."/>
        </authorList>
    </citation>
    <scope>NUCLEOTIDE SEQUENCE [LARGE SCALE GENOMIC DNA]</scope>
</reference>
<dbReference type="EMBL" id="AJ278322">
    <property type="protein sequence ID" value="CAJ29726.2"/>
    <property type="molecule type" value="Genomic_DNA"/>
</dbReference>
<evidence type="ECO:0000256" key="1">
    <source>
        <dbReference type="SAM" id="MobiDB-lite"/>
    </source>
</evidence>
<feature type="domain" description="DNA primase/polymerase bifunctional N-terminal" evidence="3">
    <location>
        <begin position="29"/>
        <end position="237"/>
    </location>
</feature>
<gene>
    <name evidence="4" type="primary">ORF43</name>
</gene>
<feature type="compositionally biased region" description="Polar residues" evidence="1">
    <location>
        <begin position="327"/>
        <end position="340"/>
    </location>
</feature>
<feature type="compositionally biased region" description="Basic and acidic residues" evidence="1">
    <location>
        <begin position="508"/>
        <end position="521"/>
    </location>
</feature>
<evidence type="ECO:0000259" key="2">
    <source>
        <dbReference type="SMART" id="SM00382"/>
    </source>
</evidence>
<sequence length="983" mass="107970">MLGSTMLTTLLGAPPQATADTATIKRYAGMLMKEAGLHLLLVQPGTKVPADMRNAKEKEADVQAGKRAGVYLATNDKRTLDKYIGRYRKAPLNRPSKVNPSGYGEDAPVSLGVHLGPSRLVVIDADTPEEVEALKTYWANAEGIDRAYIPHMTVATPGQTDAQGNKVHSEGGHWYFTLPDGYDINPMTVPSAIAVTVEGVGQFTVKTGNSYVLIPPSEREGRAYTMCAPDQPAPLWLLQLIKERENTAAADPQGARAERDRAEREYREAQARALGQSPTPAVETEHKVNPADLFQHGIGEPREEVQPKQAEQQAPEEVQQQRGAGQDTVQARQVESQPSPLFQHGIADPDELDDETETYKRWDGDTLDEQLDSWSLETSWDDILDPHGWTDSGRTDSCGCRIWTRPDNEMGPSSTYKSMTTHESGCHRERTDNAHPACHVWTEHPGYAIQALLDRVSTRTVSKFSLYTALNHANDYDEAYTELGIDKALVGGGTLLDLAMMGQAGGLDDSRPSTDAERMAQEDSVTPASAPAPEQWVEPVDVAPQTVEEDTFKLPYMGLFTDGAVVTPSGRDVFEEWGLPRPDKEHEDGTVSDEWKKQVPSFGSFQAFRDMPAVKWTLDGWLERGGLLSLIGPSGVGKSAVVLDIACSIASGLGHWQGIKCDSHPVIYVAGEGVTGAVERVTAWERANNMVGALDNKLYVVPESVSLNAPPLTWAYISHLARGVGAGLIVLDTFARMSSGLEENSSKDMTVAVNRLDKVRRTSGAGVLVVHHTTRGATHGRGSTALNGAMDSEILLTKPEQEVKDGNREDPRLTDNEGDEVRGKGVVMRLTKQKNGPDGYTREVVLTEEEDVRIDHMYAPALKTGMVVTDVNGRPASYRTDYLQGEAPRHFAPPKPEKVEVTAQRVLDFISEFRTLELTTTSIRNGVEPDVYHKDKMKMWATHLQRVLDLLVTQGKLERDGRTSFKRPDEYVTVDSERETARP</sequence>
<dbReference type="GO" id="GO:0003887">
    <property type="term" value="F:DNA-directed DNA polymerase activity"/>
    <property type="evidence" value="ECO:0000269"/>
    <property type="project" value="CACAO"/>
</dbReference>
<feature type="region of interest" description="Disordered" evidence="1">
    <location>
        <begin position="506"/>
        <end position="532"/>
    </location>
</feature>
<dbReference type="InterPro" id="IPR015330">
    <property type="entry name" value="DNA_primase/pol_bifunc_N"/>
</dbReference>
<feature type="region of interest" description="Disordered" evidence="1">
    <location>
        <begin position="247"/>
        <end position="285"/>
    </location>
</feature>
<dbReference type="RefSeq" id="YP_001456773.2">
    <property type="nucleotide sequence ID" value="NC_009799.3"/>
</dbReference>
<dbReference type="GeneID" id="5580385"/>
<dbReference type="OrthoDB" id="256at10239"/>
<dbReference type="Pfam" id="PF09250">
    <property type="entry name" value="Prim-Pol"/>
    <property type="match status" value="1"/>
</dbReference>
<proteinExistence type="predicted"/>
<dbReference type="KEGG" id="vg:5580385"/>
<name>Q3V5F2_9CAUD</name>
<accession>Q3V5F2</accession>
<dbReference type="GO" id="GO:0017116">
    <property type="term" value="F:single-stranded DNA helicase activity"/>
    <property type="evidence" value="ECO:0000314"/>
    <property type="project" value="CACAO"/>
</dbReference>
<dbReference type="InterPro" id="IPR003593">
    <property type="entry name" value="AAA+_ATPase"/>
</dbReference>
<reference evidence="4 5" key="3">
    <citation type="journal article" date="2006" name="Virology">
        <title>Complete nucleotide sequence and genome analysis of bacteriophage BFK20--a lytic phage of the industrial producer Brevibacterium flavum.</title>
        <authorList>
            <person name="Bukovska G."/>
            <person name="Klucar L."/>
            <person name="Vlcek C."/>
            <person name="Adamovic J."/>
            <person name="Turna J."/>
            <person name="Timko J."/>
        </authorList>
    </citation>
    <scope>NUCLEOTIDE SEQUENCE [LARGE SCALE GENOMIC DNA]</scope>
</reference>
<feature type="region of interest" description="Disordered" evidence="1">
    <location>
        <begin position="303"/>
        <end position="351"/>
    </location>
</feature>
<dbReference type="GO" id="GO:0004386">
    <property type="term" value="F:helicase activity"/>
    <property type="evidence" value="ECO:0000314"/>
    <property type="project" value="CACAO"/>
</dbReference>
<feature type="compositionally biased region" description="Low complexity" evidence="1">
    <location>
        <begin position="307"/>
        <end position="321"/>
    </location>
</feature>
<evidence type="ECO:0000313" key="4">
    <source>
        <dbReference type="EMBL" id="CAJ29726.2"/>
    </source>
</evidence>
<feature type="compositionally biased region" description="Basic and acidic residues" evidence="1">
    <location>
        <begin position="256"/>
        <end position="270"/>
    </location>
</feature>
<dbReference type="InterPro" id="IPR027417">
    <property type="entry name" value="P-loop_NTPase"/>
</dbReference>
<dbReference type="SUPFAM" id="SSF56747">
    <property type="entry name" value="Prim-pol domain"/>
    <property type="match status" value="1"/>
</dbReference>
<organism evidence="4 5">
    <name type="scientific">Corynebacterium phage BFK20</name>
    <dbReference type="NCBI Taxonomy" id="28358"/>
    <lineage>
        <taxon>Viruses</taxon>
        <taxon>Duplodnaviria</taxon>
        <taxon>Heunggongvirae</taxon>
        <taxon>Uroviricota</taxon>
        <taxon>Caudoviricetes</taxon>
        <taxon>Sasvirus</taxon>
        <taxon>Sasvirus BFK20</taxon>
    </lineage>
</organism>
<feature type="domain" description="AAA+ ATPase" evidence="2">
    <location>
        <begin position="624"/>
        <end position="800"/>
    </location>
</feature>
<feature type="region of interest" description="Disordered" evidence="1">
    <location>
        <begin position="964"/>
        <end position="983"/>
    </location>
</feature>
<reference evidence="4 5" key="4">
    <citation type="journal article" date="2007" name="Virology">
        <title>Transcriptional profiling of bacteriophage BFK20: coexpression interrogated by "guilt-by-association" algorithm.</title>
        <authorList>
            <person name="Majtan T."/>
            <person name="Halgasova N."/>
            <person name="Bukovska G."/>
            <person name="Timko J."/>
        </authorList>
    </citation>
    <scope>NUCLEOTIDE SEQUENCE [LARGE SCALE GENOMIC DNA]</scope>
</reference>